<dbReference type="PANTHER" id="PTHR42987:SF8">
    <property type="entry name" value="PROTEINASE"/>
    <property type="match status" value="1"/>
</dbReference>
<evidence type="ECO:0000256" key="1">
    <source>
        <dbReference type="ARBA" id="ARBA00008683"/>
    </source>
</evidence>
<dbReference type="InterPro" id="IPR004635">
    <property type="entry name" value="Pept_S49_SppA"/>
</dbReference>
<dbReference type="SUPFAM" id="SSF52096">
    <property type="entry name" value="ClpP/crotonase"/>
    <property type="match status" value="1"/>
</dbReference>
<dbReference type="EMBL" id="UOFR01000043">
    <property type="protein sequence ID" value="VAW97129.1"/>
    <property type="molecule type" value="Genomic_DNA"/>
</dbReference>
<dbReference type="InterPro" id="IPR002142">
    <property type="entry name" value="Peptidase_S49"/>
</dbReference>
<keyword evidence="5" id="KW-0812">Transmembrane</keyword>
<sequence>MTDQQTGSEQKDPKWEEKILTKLLFSTLEEQKKTRRWSIVFKSFIAGYLLLVLFGMFVSSATKDALPGGEHTALIEVKGVISADSEASADNIVTGLRRAFKNDDAKAVILRINSPGGSPVQAGYVNDEIKRLREKYPDKKLYAVITDLCASGGYYIAAAADEIYADKASMVGSIGVVMNSFGFVDTMKKLGVERRLYTAGENKGFLDPFSPQKADETQHVQTLLKQIHQQFINTVKDGRGDKLKDEKKLFSGLIWTGEQAIELGLVDKMGSSSMVARDVVKAEKLVNYTLKPSYFEQLAERFGVAFAGKMFETMTNSSFSLN</sequence>
<dbReference type="AlphaFoldDB" id="A0A3B1AFR7"/>
<evidence type="ECO:0000256" key="4">
    <source>
        <dbReference type="ARBA" id="ARBA00022825"/>
    </source>
</evidence>
<dbReference type="PANTHER" id="PTHR42987">
    <property type="entry name" value="PEPTIDASE S49"/>
    <property type="match status" value="1"/>
</dbReference>
<dbReference type="GO" id="GO:0008236">
    <property type="term" value="F:serine-type peptidase activity"/>
    <property type="evidence" value="ECO:0007669"/>
    <property type="project" value="UniProtKB-KW"/>
</dbReference>
<keyword evidence="5" id="KW-0472">Membrane</keyword>
<gene>
    <name evidence="7" type="ORF">MNBD_GAMMA21-862</name>
</gene>
<keyword evidence="2 7" id="KW-0645">Protease</keyword>
<keyword evidence="4" id="KW-0720">Serine protease</keyword>
<dbReference type="NCBIfam" id="TIGR00706">
    <property type="entry name" value="SppA_dom"/>
    <property type="match status" value="1"/>
</dbReference>
<proteinExistence type="inferred from homology"/>
<keyword evidence="5" id="KW-1133">Transmembrane helix</keyword>
<comment type="similarity">
    <text evidence="1">Belongs to the peptidase S49 family.</text>
</comment>
<keyword evidence="3" id="KW-0378">Hydrolase</keyword>
<feature type="domain" description="Peptidase S49" evidence="6">
    <location>
        <begin position="138"/>
        <end position="281"/>
    </location>
</feature>
<evidence type="ECO:0000313" key="7">
    <source>
        <dbReference type="EMBL" id="VAW97129.1"/>
    </source>
</evidence>
<dbReference type="Gene3D" id="3.90.226.10">
    <property type="entry name" value="2-enoyl-CoA Hydratase, Chain A, domain 1"/>
    <property type="match status" value="1"/>
</dbReference>
<organism evidence="7">
    <name type="scientific">hydrothermal vent metagenome</name>
    <dbReference type="NCBI Taxonomy" id="652676"/>
    <lineage>
        <taxon>unclassified sequences</taxon>
        <taxon>metagenomes</taxon>
        <taxon>ecological metagenomes</taxon>
    </lineage>
</organism>
<evidence type="ECO:0000256" key="5">
    <source>
        <dbReference type="SAM" id="Phobius"/>
    </source>
</evidence>
<evidence type="ECO:0000256" key="2">
    <source>
        <dbReference type="ARBA" id="ARBA00022670"/>
    </source>
</evidence>
<evidence type="ECO:0000259" key="6">
    <source>
        <dbReference type="Pfam" id="PF01343"/>
    </source>
</evidence>
<protein>
    <submittedName>
        <fullName evidence="7">Periplasmic serine proteases (ClpP class)</fullName>
    </submittedName>
</protein>
<dbReference type="InterPro" id="IPR047272">
    <property type="entry name" value="S49_SppA_C"/>
</dbReference>
<feature type="transmembrane region" description="Helical" evidence="5">
    <location>
        <begin position="39"/>
        <end position="58"/>
    </location>
</feature>
<dbReference type="Pfam" id="PF01343">
    <property type="entry name" value="Peptidase_S49"/>
    <property type="match status" value="1"/>
</dbReference>
<dbReference type="Gene3D" id="6.20.330.10">
    <property type="match status" value="1"/>
</dbReference>
<name>A0A3B1AFR7_9ZZZZ</name>
<accession>A0A3B1AFR7</accession>
<reference evidence="7" key="1">
    <citation type="submission" date="2018-06" db="EMBL/GenBank/DDBJ databases">
        <authorList>
            <person name="Zhirakovskaya E."/>
        </authorList>
    </citation>
    <scope>NUCLEOTIDE SEQUENCE</scope>
</reference>
<evidence type="ECO:0000256" key="3">
    <source>
        <dbReference type="ARBA" id="ARBA00022801"/>
    </source>
</evidence>
<dbReference type="CDD" id="cd07023">
    <property type="entry name" value="S49_Sppa_N_C"/>
    <property type="match status" value="1"/>
</dbReference>
<dbReference type="GO" id="GO:0006508">
    <property type="term" value="P:proteolysis"/>
    <property type="evidence" value="ECO:0007669"/>
    <property type="project" value="UniProtKB-KW"/>
</dbReference>
<dbReference type="InterPro" id="IPR029045">
    <property type="entry name" value="ClpP/crotonase-like_dom_sf"/>
</dbReference>